<comment type="caution">
    <text evidence="1">The sequence shown here is derived from an EMBL/GenBank/DDBJ whole genome shotgun (WGS) entry which is preliminary data.</text>
</comment>
<evidence type="ECO:0000313" key="1">
    <source>
        <dbReference type="EMBL" id="MBW7459760.1"/>
    </source>
</evidence>
<reference evidence="1 2" key="1">
    <citation type="submission" date="2021-07" db="EMBL/GenBank/DDBJ databases">
        <title>Paenibacillus radiodurans sp. nov., isolated from the southeastern edge of Tengger Desert.</title>
        <authorList>
            <person name="Zhang G."/>
        </authorList>
    </citation>
    <scope>NUCLEOTIDE SEQUENCE [LARGE SCALE GENOMIC DNA]</scope>
    <source>
        <strain evidence="1 2">CCM 7311</strain>
    </source>
</reference>
<dbReference type="Gene3D" id="1.10.150.240">
    <property type="entry name" value="Putative phosphatase, domain 2"/>
    <property type="match status" value="1"/>
</dbReference>
<gene>
    <name evidence="1" type="ORF">K0U00_37445</name>
</gene>
<dbReference type="SUPFAM" id="SSF56784">
    <property type="entry name" value="HAD-like"/>
    <property type="match status" value="1"/>
</dbReference>
<organism evidence="1 2">
    <name type="scientific">Paenibacillus sepulcri</name>
    <dbReference type="NCBI Taxonomy" id="359917"/>
    <lineage>
        <taxon>Bacteria</taxon>
        <taxon>Bacillati</taxon>
        <taxon>Bacillota</taxon>
        <taxon>Bacilli</taxon>
        <taxon>Bacillales</taxon>
        <taxon>Paenibacillaceae</taxon>
        <taxon>Paenibacillus</taxon>
    </lineage>
</organism>
<sequence length="163" mass="18181">MPAGPQLILDAGGVLVTNLSPLLWQQLAAEAAVSHDQLVESYKRCIREDLWNGKAGEASFWNWLQVQFPALREDRARELLIANLQPLPALQLIPYWSKFFDIHLLSNHRAEWLLPVLSHVRHCLTSMTISSEFGSCKPGPAIFAQAASLLPPGSPTLYVDDQQ</sequence>
<dbReference type="InterPro" id="IPR023214">
    <property type="entry name" value="HAD_sf"/>
</dbReference>
<name>A0ABS7CFR1_9BACL</name>
<evidence type="ECO:0008006" key="3">
    <source>
        <dbReference type="Google" id="ProtNLM"/>
    </source>
</evidence>
<dbReference type="InterPro" id="IPR023198">
    <property type="entry name" value="PGP-like_dom2"/>
</dbReference>
<proteinExistence type="predicted"/>
<accession>A0ABS7CFR1</accession>
<keyword evidence="2" id="KW-1185">Reference proteome</keyword>
<evidence type="ECO:0000313" key="2">
    <source>
        <dbReference type="Proteomes" id="UP001519887"/>
    </source>
</evidence>
<dbReference type="Gene3D" id="3.40.50.1000">
    <property type="entry name" value="HAD superfamily/HAD-like"/>
    <property type="match status" value="1"/>
</dbReference>
<dbReference type="EMBL" id="JAHZIK010001816">
    <property type="protein sequence ID" value="MBW7459760.1"/>
    <property type="molecule type" value="Genomic_DNA"/>
</dbReference>
<dbReference type="Proteomes" id="UP001519887">
    <property type="component" value="Unassembled WGS sequence"/>
</dbReference>
<feature type="non-terminal residue" evidence="1">
    <location>
        <position position="163"/>
    </location>
</feature>
<protein>
    <recommendedName>
        <fullName evidence="3">Haloacid dehalogenase</fullName>
    </recommendedName>
</protein>
<dbReference type="InterPro" id="IPR036412">
    <property type="entry name" value="HAD-like_sf"/>
</dbReference>